<evidence type="ECO:0000256" key="1">
    <source>
        <dbReference type="ARBA" id="ARBA00022723"/>
    </source>
</evidence>
<proteinExistence type="inferred from homology"/>
<protein>
    <recommendedName>
        <fullName evidence="7">Arginase family protein</fullName>
    </recommendedName>
</protein>
<comment type="caution">
    <text evidence="5">The sequence shown here is derived from an EMBL/GenBank/DDBJ whole genome shotgun (WGS) entry which is preliminary data.</text>
</comment>
<evidence type="ECO:0000313" key="5">
    <source>
        <dbReference type="EMBL" id="GAA4056446.1"/>
    </source>
</evidence>
<comment type="similarity">
    <text evidence="4">Belongs to the arginase family.</text>
</comment>
<accession>A0ABP7V110</accession>
<evidence type="ECO:0000256" key="2">
    <source>
        <dbReference type="ARBA" id="ARBA00022801"/>
    </source>
</evidence>
<dbReference type="PANTHER" id="PTHR43782:SF3">
    <property type="entry name" value="ARGINASE"/>
    <property type="match status" value="1"/>
</dbReference>
<name>A0ABP7V110_9ACTN</name>
<keyword evidence="6" id="KW-1185">Reference proteome</keyword>
<dbReference type="Proteomes" id="UP001500683">
    <property type="component" value="Unassembled WGS sequence"/>
</dbReference>
<sequence>MGMIVVPYHQDERLSDGYIPLPLADDLQVVDPELPDGDIWRRLAALDDAAADEIAASVSAGGPTTVLSGDCLIGMAVLAGAQRAGVHPGIVWFDAHGDVHTLDTTTSGYLGGLALRLLLGAHPDLLARPLGLHPVAEDRTVLVDARDLDPPEAEYLRTSAIRRSGVADLDVASLPDGPLIVHVDVDVTDPDDLPALLFPAPGGPPAAQVIAAVHRILETGRVTALDIACPWQPTTQDSVQQGRSDLLRQLISGYEAPSQST</sequence>
<evidence type="ECO:0000313" key="6">
    <source>
        <dbReference type="Proteomes" id="UP001500683"/>
    </source>
</evidence>
<dbReference type="PRINTS" id="PR00116">
    <property type="entry name" value="ARGINASE"/>
</dbReference>
<dbReference type="InterPro" id="IPR023696">
    <property type="entry name" value="Ureohydrolase_dom_sf"/>
</dbReference>
<evidence type="ECO:0000256" key="3">
    <source>
        <dbReference type="ARBA" id="ARBA00023211"/>
    </source>
</evidence>
<dbReference type="EMBL" id="BAAAZG010000001">
    <property type="protein sequence ID" value="GAA4056446.1"/>
    <property type="molecule type" value="Genomic_DNA"/>
</dbReference>
<evidence type="ECO:0008006" key="7">
    <source>
        <dbReference type="Google" id="ProtNLM"/>
    </source>
</evidence>
<dbReference type="InterPro" id="IPR006035">
    <property type="entry name" value="Ureohydrolase"/>
</dbReference>
<dbReference type="RefSeq" id="WP_344939908.1">
    <property type="nucleotide sequence ID" value="NZ_BAAAZG010000001.1"/>
</dbReference>
<reference evidence="6" key="1">
    <citation type="journal article" date="2019" name="Int. J. Syst. Evol. Microbiol.">
        <title>The Global Catalogue of Microorganisms (GCM) 10K type strain sequencing project: providing services to taxonomists for standard genome sequencing and annotation.</title>
        <authorList>
            <consortium name="The Broad Institute Genomics Platform"/>
            <consortium name="The Broad Institute Genome Sequencing Center for Infectious Disease"/>
            <person name="Wu L."/>
            <person name="Ma J."/>
        </authorList>
    </citation>
    <scope>NUCLEOTIDE SEQUENCE [LARGE SCALE GENOMIC DNA]</scope>
    <source>
        <strain evidence="6">JCM 16702</strain>
    </source>
</reference>
<gene>
    <name evidence="5" type="ORF">GCM10022214_05110</name>
</gene>
<dbReference type="PROSITE" id="PS51409">
    <property type="entry name" value="ARGINASE_2"/>
    <property type="match status" value="1"/>
</dbReference>
<keyword evidence="3" id="KW-0464">Manganese</keyword>
<dbReference type="Gene3D" id="3.40.800.10">
    <property type="entry name" value="Ureohydrolase domain"/>
    <property type="match status" value="1"/>
</dbReference>
<keyword evidence="1" id="KW-0479">Metal-binding</keyword>
<dbReference type="SUPFAM" id="SSF52768">
    <property type="entry name" value="Arginase/deacetylase"/>
    <property type="match status" value="1"/>
</dbReference>
<keyword evidence="2" id="KW-0378">Hydrolase</keyword>
<dbReference type="Pfam" id="PF00491">
    <property type="entry name" value="Arginase"/>
    <property type="match status" value="1"/>
</dbReference>
<organism evidence="5 6">
    <name type="scientific">Actinomadura miaoliensis</name>
    <dbReference type="NCBI Taxonomy" id="430685"/>
    <lineage>
        <taxon>Bacteria</taxon>
        <taxon>Bacillati</taxon>
        <taxon>Actinomycetota</taxon>
        <taxon>Actinomycetes</taxon>
        <taxon>Streptosporangiales</taxon>
        <taxon>Thermomonosporaceae</taxon>
        <taxon>Actinomadura</taxon>
    </lineage>
</organism>
<evidence type="ECO:0000256" key="4">
    <source>
        <dbReference type="PROSITE-ProRule" id="PRU00742"/>
    </source>
</evidence>
<dbReference type="PANTHER" id="PTHR43782">
    <property type="entry name" value="ARGINASE"/>
    <property type="match status" value="1"/>
</dbReference>